<dbReference type="Pfam" id="PF00010">
    <property type="entry name" value="HLH"/>
    <property type="match status" value="1"/>
</dbReference>
<accession>A0A9X0A3H2</accession>
<comment type="subcellular location">
    <subcellularLocation>
        <location evidence="2">Nucleus</location>
    </subcellularLocation>
</comment>
<keyword evidence="1 2" id="KW-0238">DNA-binding</keyword>
<keyword evidence="6" id="KW-1185">Reference proteome</keyword>
<dbReference type="FunFam" id="4.10.280.10:FF:000019">
    <property type="entry name" value="Myc proto-oncogene protein"/>
    <property type="match status" value="1"/>
</dbReference>
<dbReference type="InterPro" id="IPR002418">
    <property type="entry name" value="Tscrpt_reg_Myc"/>
</dbReference>
<protein>
    <recommendedName>
        <fullName evidence="4">BHLH domain-containing protein</fullName>
    </recommendedName>
</protein>
<dbReference type="EMBL" id="MU825409">
    <property type="protein sequence ID" value="KAJ7390894.1"/>
    <property type="molecule type" value="Genomic_DNA"/>
</dbReference>
<dbReference type="GO" id="GO:0003700">
    <property type="term" value="F:DNA-binding transcription factor activity"/>
    <property type="evidence" value="ECO:0007669"/>
    <property type="project" value="InterPro"/>
</dbReference>
<evidence type="ECO:0000313" key="6">
    <source>
        <dbReference type="Proteomes" id="UP001163046"/>
    </source>
</evidence>
<sequence length="380" mass="43005">MAMSVSSLLLESFSSDFDPLQPSLFKDLSDDSADLKTKTKVDATDDLWKNFSFPPTPPISPACSPPYAATDEAREQPVCHGLADEGLSLDEECSLYFQAGDLKDILIKDCMWNGAAFDTKNVDRKQRMHSKMERVRLLCQTPPLSESAARILSVDPSEIFPFPLSASPGSELRENIEEQSDSEEEEVEVDVVTIENSSKREKETDEVITEAESEKTTCATIDETAMSEACSEMSSLEDQQDPDDDDEQTDFVGKIRTRRHRKVLSSDGLNYREGRKLVKNISSSGESDESENDSEFTRATHNVLERKRRNDLKLKFQKLRDCVPELKDNDRAPKVSILRKSWEFISHIKQEEIKLQAELDKQKKMNAVLLRKLLAINQTN</sequence>
<comment type="caution">
    <text evidence="5">The sequence shown here is derived from an EMBL/GenBank/DDBJ whole genome shotgun (WGS) entry which is preliminary data.</text>
</comment>
<dbReference type="GO" id="GO:0005634">
    <property type="term" value="C:nucleus"/>
    <property type="evidence" value="ECO:0007669"/>
    <property type="project" value="UniProtKB-SubCell"/>
</dbReference>
<dbReference type="PIRSF" id="PIRSF001705">
    <property type="entry name" value="Myc_protein"/>
    <property type="match status" value="1"/>
</dbReference>
<dbReference type="CDD" id="cd11400">
    <property type="entry name" value="bHLHzip_Myc"/>
    <property type="match status" value="1"/>
</dbReference>
<evidence type="ECO:0000259" key="4">
    <source>
        <dbReference type="PROSITE" id="PS50888"/>
    </source>
</evidence>
<feature type="region of interest" description="Disordered" evidence="3">
    <location>
        <begin position="228"/>
        <end position="249"/>
    </location>
</feature>
<dbReference type="SMART" id="SM00353">
    <property type="entry name" value="HLH"/>
    <property type="match status" value="1"/>
</dbReference>
<dbReference type="AlphaFoldDB" id="A0A9X0A3H2"/>
<evidence type="ECO:0000313" key="5">
    <source>
        <dbReference type="EMBL" id="KAJ7390894.1"/>
    </source>
</evidence>
<dbReference type="SUPFAM" id="SSF47459">
    <property type="entry name" value="HLH, helix-loop-helix DNA-binding domain"/>
    <property type="match status" value="1"/>
</dbReference>
<evidence type="ECO:0000256" key="2">
    <source>
        <dbReference type="PIRNR" id="PIRNR001705"/>
    </source>
</evidence>
<feature type="domain" description="BHLH" evidence="4">
    <location>
        <begin position="296"/>
        <end position="348"/>
    </location>
</feature>
<organism evidence="5 6">
    <name type="scientific">Desmophyllum pertusum</name>
    <dbReference type="NCBI Taxonomy" id="174260"/>
    <lineage>
        <taxon>Eukaryota</taxon>
        <taxon>Metazoa</taxon>
        <taxon>Cnidaria</taxon>
        <taxon>Anthozoa</taxon>
        <taxon>Hexacorallia</taxon>
        <taxon>Scleractinia</taxon>
        <taxon>Caryophylliina</taxon>
        <taxon>Caryophylliidae</taxon>
        <taxon>Desmophyllum</taxon>
    </lineage>
</organism>
<dbReference type="PRINTS" id="PR00044">
    <property type="entry name" value="LEUZIPPRMYC"/>
</dbReference>
<dbReference type="PROSITE" id="PS50888">
    <property type="entry name" value="BHLH"/>
    <property type="match status" value="1"/>
</dbReference>
<dbReference type="Gene3D" id="4.10.280.10">
    <property type="entry name" value="Helix-loop-helix DNA-binding domain"/>
    <property type="match status" value="1"/>
</dbReference>
<comment type="subunit">
    <text evidence="2">Efficient DNA binding requires dimerization with another bHLH protein.</text>
</comment>
<dbReference type="Proteomes" id="UP001163046">
    <property type="component" value="Unassembled WGS sequence"/>
</dbReference>
<proteinExistence type="predicted"/>
<dbReference type="InterPro" id="IPR036638">
    <property type="entry name" value="HLH_DNA-bd_sf"/>
</dbReference>
<keyword evidence="2" id="KW-0539">Nucleus</keyword>
<name>A0A9X0A3H2_9CNID</name>
<dbReference type="InterPro" id="IPR012682">
    <property type="entry name" value="Tscrpt_reg_Myc_N"/>
</dbReference>
<dbReference type="InterPro" id="IPR050433">
    <property type="entry name" value="Myc_transcription_factors"/>
</dbReference>
<gene>
    <name evidence="5" type="ORF">OS493_020914</name>
</gene>
<dbReference type="PANTHER" id="PTHR45851">
    <property type="entry name" value="MYC PROTO-ONCOGENE"/>
    <property type="match status" value="1"/>
</dbReference>
<dbReference type="InterPro" id="IPR011598">
    <property type="entry name" value="bHLH_dom"/>
</dbReference>
<feature type="region of interest" description="Disordered" evidence="3">
    <location>
        <begin position="275"/>
        <end position="297"/>
    </location>
</feature>
<dbReference type="Pfam" id="PF01056">
    <property type="entry name" value="Myc_N"/>
    <property type="match status" value="1"/>
</dbReference>
<dbReference type="GO" id="GO:0003677">
    <property type="term" value="F:DNA binding"/>
    <property type="evidence" value="ECO:0007669"/>
    <property type="project" value="UniProtKB-UniRule"/>
</dbReference>
<evidence type="ECO:0000256" key="1">
    <source>
        <dbReference type="ARBA" id="ARBA00023125"/>
    </source>
</evidence>
<reference evidence="5" key="1">
    <citation type="submission" date="2023-01" db="EMBL/GenBank/DDBJ databases">
        <title>Genome assembly of the deep-sea coral Lophelia pertusa.</title>
        <authorList>
            <person name="Herrera S."/>
            <person name="Cordes E."/>
        </authorList>
    </citation>
    <scope>NUCLEOTIDE SEQUENCE</scope>
    <source>
        <strain evidence="5">USNM1676648</strain>
        <tissue evidence="5">Polyp</tissue>
    </source>
</reference>
<evidence type="ECO:0000256" key="3">
    <source>
        <dbReference type="SAM" id="MobiDB-lite"/>
    </source>
</evidence>
<dbReference type="GO" id="GO:0046983">
    <property type="term" value="F:protein dimerization activity"/>
    <property type="evidence" value="ECO:0007669"/>
    <property type="project" value="InterPro"/>
</dbReference>
<dbReference type="OrthoDB" id="5964374at2759"/>
<feature type="compositionally biased region" description="Acidic residues" evidence="3">
    <location>
        <begin position="238"/>
        <end position="249"/>
    </location>
</feature>